<dbReference type="AlphaFoldDB" id="T0L7T8"/>
<organism evidence="2 3">
    <name type="scientific">Vairimorpha apis BRL 01</name>
    <dbReference type="NCBI Taxonomy" id="1037528"/>
    <lineage>
        <taxon>Eukaryota</taxon>
        <taxon>Fungi</taxon>
        <taxon>Fungi incertae sedis</taxon>
        <taxon>Microsporidia</taxon>
        <taxon>Nosematidae</taxon>
        <taxon>Vairimorpha</taxon>
    </lineage>
</organism>
<sequence length="281" mass="31779">MCYNTRNIYDIRENCNSKVENCNDFKEDNSNDFKERSTNSIDIKNDNIKEGSTNSIDSTVNIKKDECNISSSKKDTTSTKYTLSTKDTTSTENVPLKNTSTKTSSENYPSSTKKTFKLFKKIKKCRRLKDKPSEIKNTKILYFMFLKIFTESIKSCRLSKKKSDIDFKSMSSTNLQYDNIQTIYSNLQSASSTHSNQSFNLESSNSNPHSSIHQSQQSSSHINSSLHPSISSTNSNLSTSLHPLLQSSPNLHPSHPFSHQNTIQKAEHILDKLKTSTNAQS</sequence>
<feature type="compositionally biased region" description="Polar residues" evidence="1">
    <location>
        <begin position="246"/>
        <end position="260"/>
    </location>
</feature>
<feature type="region of interest" description="Disordered" evidence="1">
    <location>
        <begin position="87"/>
        <end position="108"/>
    </location>
</feature>
<feature type="compositionally biased region" description="Low complexity" evidence="1">
    <location>
        <begin position="203"/>
        <end position="245"/>
    </location>
</feature>
<evidence type="ECO:0000256" key="1">
    <source>
        <dbReference type="SAM" id="MobiDB-lite"/>
    </source>
</evidence>
<dbReference type="VEuPathDB" id="MicrosporidiaDB:NAPIS_ORF01897"/>
<evidence type="ECO:0000313" key="2">
    <source>
        <dbReference type="EMBL" id="EQB60523.1"/>
    </source>
</evidence>
<accession>T0L7T8</accession>
<feature type="compositionally biased region" description="Polar residues" evidence="1">
    <location>
        <begin position="92"/>
        <end position="108"/>
    </location>
</feature>
<proteinExistence type="predicted"/>
<protein>
    <submittedName>
        <fullName evidence="2">Uncharacterized protein</fullName>
    </submittedName>
</protein>
<name>T0L7T8_9MICR</name>
<dbReference type="HOGENOM" id="CLU_990769_0_0_1"/>
<gene>
    <name evidence="2" type="ORF">NAPIS_ORF01897</name>
</gene>
<feature type="region of interest" description="Disordered" evidence="1">
    <location>
        <begin position="194"/>
        <end position="260"/>
    </location>
</feature>
<evidence type="ECO:0000313" key="3">
    <source>
        <dbReference type="Proteomes" id="UP000053780"/>
    </source>
</evidence>
<dbReference type="EMBL" id="KE647277">
    <property type="protein sequence ID" value="EQB60523.1"/>
    <property type="molecule type" value="Genomic_DNA"/>
</dbReference>
<dbReference type="Proteomes" id="UP000053780">
    <property type="component" value="Unassembled WGS sequence"/>
</dbReference>
<keyword evidence="3" id="KW-1185">Reference proteome</keyword>
<reference evidence="2 3" key="1">
    <citation type="journal article" date="2013" name="BMC Genomics">
        <title>Genome sequencing and comparative genomics of honey bee microsporidia, Nosema apis reveal novel insights into host-parasite interactions.</title>
        <authorList>
            <person name="Chen Yp."/>
            <person name="Pettis J.S."/>
            <person name="Zhao Y."/>
            <person name="Liu X."/>
            <person name="Tallon L.J."/>
            <person name="Sadzewicz L.D."/>
            <person name="Li R."/>
            <person name="Zheng H."/>
            <person name="Huang S."/>
            <person name="Zhang X."/>
            <person name="Hamilton M.C."/>
            <person name="Pernal S.F."/>
            <person name="Melathopoulos A.P."/>
            <person name="Yan X."/>
            <person name="Evans J.D."/>
        </authorList>
    </citation>
    <scope>NUCLEOTIDE SEQUENCE [LARGE SCALE GENOMIC DNA]</scope>
    <source>
        <strain evidence="2 3">BRL 01</strain>
    </source>
</reference>